<dbReference type="CDD" id="cd07389">
    <property type="entry name" value="MPP_PhoD"/>
    <property type="match status" value="1"/>
</dbReference>
<reference evidence="2 3" key="1">
    <citation type="journal article" date="2019" name="Fungal Biol. Biotechnol.">
        <title>Draft genome sequence of fastidious pathogen Ceratobasidium theobromae, which causes vascular-streak dieback in Theobroma cacao.</title>
        <authorList>
            <person name="Ali S.S."/>
            <person name="Asman A."/>
            <person name="Shao J."/>
            <person name="Firmansyah A.P."/>
            <person name="Susilo A.W."/>
            <person name="Rosmana A."/>
            <person name="McMahon P."/>
            <person name="Junaid M."/>
            <person name="Guest D."/>
            <person name="Kheng T.Y."/>
            <person name="Meinhardt L.W."/>
            <person name="Bailey B.A."/>
        </authorList>
    </citation>
    <scope>NUCLEOTIDE SEQUENCE [LARGE SCALE GENOMIC DNA]</scope>
    <source>
        <strain evidence="2 3">CT2</strain>
    </source>
</reference>
<dbReference type="InterPro" id="IPR029052">
    <property type="entry name" value="Metallo-depent_PP-like"/>
</dbReference>
<organism evidence="2 3">
    <name type="scientific">Ceratobasidium theobromae</name>
    <dbReference type="NCBI Taxonomy" id="1582974"/>
    <lineage>
        <taxon>Eukaryota</taxon>
        <taxon>Fungi</taxon>
        <taxon>Dikarya</taxon>
        <taxon>Basidiomycota</taxon>
        <taxon>Agaricomycotina</taxon>
        <taxon>Agaricomycetes</taxon>
        <taxon>Cantharellales</taxon>
        <taxon>Ceratobasidiaceae</taxon>
        <taxon>Ceratobasidium</taxon>
    </lineage>
</organism>
<sequence length="904" mass="100773">MPTLDTKALSLGIHSLKLDLDTKHLQAKRPLSARQTTQATPFVDHSYPTFYGADFSDVSIVQLQFEHRVTSYLVDSPHLFGTAASLSLIVLQAAILLTLPSCCGLELTLKEQDQINPSLFVYDTKFLTSKLFKFIRIPSQACISEQLVGKVVTRGSAFTSWDVDFTGTYHQTTTLQVHVQRLHRPQRNLSRWENQDFSERKYTRGKWYEHAVLNYQRIYAYTYGHGVPNHLVNGGKPFTFAVFSCSNFPFGHFNAYGYAAKSAQIDVMVHLGDYIYEYAEGHYGNGAPLNRTVSDRELATLADYRARLALYRTDEYLVYSHQYFPWIQVWDDHEIADNTWKGGSADSNDTVAGCKFSPSGICFSDRKLSAIRAFHEWVPIRQVALDDKLRIWRNFQVGKLLDLTMLDTRQYNRDLTDVYYNTGLVDSIHKAENRSIMGLKQEKCTAETATLELERPRSDLAQQVVFTQLNELGRFNLDSWDGYTANRKRVLDLLYDKNIDNTVILSGDSHANWVSDLSYPNDTTKYNPSTGQGAIGVEFAGTAVSSPSPLGAGVSPAAADGISKRLVASNPDLQWSEGAWRGFFTLSLTANNLTAKFYAMKNLNTANTEAFMSAKFHVVAGANRLSRPVAGGSVAAGVLKGNATTSPTQPLLIMNGVALDEYLDAVDPLRHLRDDTSEALVPPQIPTVTHQTIELSFPPLNRPIRLMVDAGPGCGGIAWPAGEVHANAIYISYPHPIRQSATSNMGADRFYQGTGLVGLVAGLLNAEEVIITDQGQLMSIMEKNIELNDLQNRVRASVLNWGDSLPSNLPSTISLILAADCVYAEPAFPLLVSTLDQLNRKYENAEILFCYKKRRKVGADKRFFGLLKKHFTWKQVEDDPNREAYSRGAIALFRLCPKVMSGLQ</sequence>
<dbReference type="InterPro" id="IPR052900">
    <property type="entry name" value="Phospholipid_Metab_Enz"/>
</dbReference>
<dbReference type="InterPro" id="IPR018946">
    <property type="entry name" value="PhoD-like_MPP"/>
</dbReference>
<dbReference type="AlphaFoldDB" id="A0A5N5QQQ9"/>
<proteinExistence type="predicted"/>
<dbReference type="PANTHER" id="PTHR43606">
    <property type="entry name" value="PHOSPHATASE, PUTATIVE (AFU_ORTHOLOGUE AFUA_6G08710)-RELATED"/>
    <property type="match status" value="1"/>
</dbReference>
<dbReference type="GO" id="GO:0008757">
    <property type="term" value="F:S-adenosylmethionine-dependent methyltransferase activity"/>
    <property type="evidence" value="ECO:0007669"/>
    <property type="project" value="UniProtKB-ARBA"/>
</dbReference>
<dbReference type="InterPro" id="IPR038607">
    <property type="entry name" value="PhoD-like_sf"/>
</dbReference>
<dbReference type="Pfam" id="PF09423">
    <property type="entry name" value="PhoD"/>
    <property type="match status" value="1"/>
</dbReference>
<dbReference type="Proteomes" id="UP000383932">
    <property type="component" value="Unassembled WGS sequence"/>
</dbReference>
<dbReference type="OrthoDB" id="29024at2759"/>
<evidence type="ECO:0000313" key="3">
    <source>
        <dbReference type="Proteomes" id="UP000383932"/>
    </source>
</evidence>
<dbReference type="InterPro" id="IPR019410">
    <property type="entry name" value="Methyltransf_16"/>
</dbReference>
<keyword evidence="3" id="KW-1185">Reference proteome</keyword>
<dbReference type="SUPFAM" id="SSF56300">
    <property type="entry name" value="Metallo-dependent phosphatases"/>
    <property type="match status" value="1"/>
</dbReference>
<dbReference type="Gene3D" id="3.60.21.70">
    <property type="entry name" value="PhoD-like phosphatase"/>
    <property type="match status" value="1"/>
</dbReference>
<gene>
    <name evidence="2" type="ORF">CTheo_2503</name>
</gene>
<evidence type="ECO:0000259" key="1">
    <source>
        <dbReference type="Pfam" id="PF09423"/>
    </source>
</evidence>
<name>A0A5N5QQQ9_9AGAM</name>
<accession>A0A5N5QQQ9</accession>
<protein>
    <submittedName>
        <fullName evidence="2">Phospholipase D</fullName>
    </submittedName>
</protein>
<evidence type="ECO:0000313" key="2">
    <source>
        <dbReference type="EMBL" id="KAB5594034.1"/>
    </source>
</evidence>
<comment type="caution">
    <text evidence="2">The sequence shown here is derived from an EMBL/GenBank/DDBJ whole genome shotgun (WGS) entry which is preliminary data.</text>
</comment>
<dbReference type="Pfam" id="PF10294">
    <property type="entry name" value="Methyltransf_16"/>
    <property type="match status" value="1"/>
</dbReference>
<dbReference type="SUPFAM" id="SSF53335">
    <property type="entry name" value="S-adenosyl-L-methionine-dependent methyltransferases"/>
    <property type="match status" value="1"/>
</dbReference>
<dbReference type="PANTHER" id="PTHR43606:SF7">
    <property type="entry name" value="PHOSPHATASE, PUTATIVE (AFU_ORTHOLOGUE AFUA_6G08710)-RELATED"/>
    <property type="match status" value="1"/>
</dbReference>
<dbReference type="InterPro" id="IPR029063">
    <property type="entry name" value="SAM-dependent_MTases_sf"/>
</dbReference>
<dbReference type="Gene3D" id="3.40.50.150">
    <property type="entry name" value="Vaccinia Virus protein VP39"/>
    <property type="match status" value="1"/>
</dbReference>
<dbReference type="EMBL" id="SSOP01000026">
    <property type="protein sequence ID" value="KAB5594034.1"/>
    <property type="molecule type" value="Genomic_DNA"/>
</dbReference>
<feature type="domain" description="PhoD-like phosphatase metallophosphatase" evidence="1">
    <location>
        <begin position="240"/>
        <end position="597"/>
    </location>
</feature>